<dbReference type="Proteomes" id="UP000624279">
    <property type="component" value="Unassembled WGS sequence"/>
</dbReference>
<sequence length="109" mass="11841">MPQTRPAKPSDILGILALQSRNLLSNLSEAEQKNGFVITAFTVAQIEELLGYGGVFVAVDTSANAQSEIVIGYALTGTWAFFAQWPIFPFMLGRLPALDFSGREISFLS</sequence>
<proteinExistence type="predicted"/>
<dbReference type="RefSeq" id="WP_186940479.1">
    <property type="nucleotide sequence ID" value="NZ_JACOGA010000002.1"/>
</dbReference>
<gene>
    <name evidence="1" type="ORF">H8K55_02680</name>
</gene>
<accession>A0ABR6Y795</accession>
<organism evidence="1 2">
    <name type="scientific">Undibacterium flavidum</name>
    <dbReference type="NCBI Taxonomy" id="2762297"/>
    <lineage>
        <taxon>Bacteria</taxon>
        <taxon>Pseudomonadati</taxon>
        <taxon>Pseudomonadota</taxon>
        <taxon>Betaproteobacteria</taxon>
        <taxon>Burkholderiales</taxon>
        <taxon>Oxalobacteraceae</taxon>
        <taxon>Undibacterium</taxon>
    </lineage>
</organism>
<name>A0ABR6Y795_9BURK</name>
<reference evidence="1 2" key="1">
    <citation type="submission" date="2020-08" db="EMBL/GenBank/DDBJ databases">
        <title>Novel species isolated from subtropical streams in China.</title>
        <authorList>
            <person name="Lu H."/>
        </authorList>
    </citation>
    <scope>NUCLEOTIDE SEQUENCE [LARGE SCALE GENOMIC DNA]</scope>
    <source>
        <strain evidence="1 2">LX15W</strain>
    </source>
</reference>
<evidence type="ECO:0000313" key="1">
    <source>
        <dbReference type="EMBL" id="MBC3872480.1"/>
    </source>
</evidence>
<protein>
    <submittedName>
        <fullName evidence="1">Uncharacterized protein</fullName>
    </submittedName>
</protein>
<keyword evidence="2" id="KW-1185">Reference proteome</keyword>
<evidence type="ECO:0000313" key="2">
    <source>
        <dbReference type="Proteomes" id="UP000624279"/>
    </source>
</evidence>
<comment type="caution">
    <text evidence="1">The sequence shown here is derived from an EMBL/GenBank/DDBJ whole genome shotgun (WGS) entry which is preliminary data.</text>
</comment>
<dbReference type="EMBL" id="JACOGA010000002">
    <property type="protein sequence ID" value="MBC3872480.1"/>
    <property type="molecule type" value="Genomic_DNA"/>
</dbReference>